<dbReference type="Pfam" id="PF01209">
    <property type="entry name" value="Ubie_methyltran"/>
    <property type="match status" value="1"/>
</dbReference>
<evidence type="ECO:0000313" key="2">
    <source>
        <dbReference type="EMBL" id="MFC5228132.1"/>
    </source>
</evidence>
<dbReference type="GO" id="GO:0008168">
    <property type="term" value="F:methyltransferase activity"/>
    <property type="evidence" value="ECO:0007669"/>
    <property type="project" value="UniProtKB-KW"/>
</dbReference>
<dbReference type="Proteomes" id="UP001596156">
    <property type="component" value="Unassembled WGS sequence"/>
</dbReference>
<evidence type="ECO:0000256" key="1">
    <source>
        <dbReference type="SAM" id="MobiDB-lite"/>
    </source>
</evidence>
<dbReference type="CDD" id="cd02440">
    <property type="entry name" value="AdoMet_MTases"/>
    <property type="match status" value="1"/>
</dbReference>
<feature type="region of interest" description="Disordered" evidence="1">
    <location>
        <begin position="272"/>
        <end position="296"/>
    </location>
</feature>
<dbReference type="GO" id="GO:0032259">
    <property type="term" value="P:methylation"/>
    <property type="evidence" value="ECO:0007669"/>
    <property type="project" value="UniProtKB-KW"/>
</dbReference>
<protein>
    <submittedName>
        <fullName evidence="2">Class I SAM-dependent methyltransferase</fullName>
        <ecNumber evidence="2">2.1.1.-</ecNumber>
    </submittedName>
</protein>
<evidence type="ECO:0000313" key="3">
    <source>
        <dbReference type="Proteomes" id="UP001596156"/>
    </source>
</evidence>
<organism evidence="2 3">
    <name type="scientific">Streptomyces fimbriatus</name>
    <dbReference type="NCBI Taxonomy" id="68197"/>
    <lineage>
        <taxon>Bacteria</taxon>
        <taxon>Bacillati</taxon>
        <taxon>Actinomycetota</taxon>
        <taxon>Actinomycetes</taxon>
        <taxon>Kitasatosporales</taxon>
        <taxon>Streptomycetaceae</taxon>
        <taxon>Streptomyces</taxon>
    </lineage>
</organism>
<accession>A0ABW0DFC3</accession>
<keyword evidence="2" id="KW-0489">Methyltransferase</keyword>
<comment type="caution">
    <text evidence="2">The sequence shown here is derived from an EMBL/GenBank/DDBJ whole genome shotgun (WGS) entry which is preliminary data.</text>
</comment>
<proteinExistence type="predicted"/>
<dbReference type="EC" id="2.1.1.-" evidence="2"/>
<dbReference type="PANTHER" id="PTHR43591">
    <property type="entry name" value="METHYLTRANSFERASE"/>
    <property type="match status" value="1"/>
</dbReference>
<keyword evidence="2" id="KW-0808">Transferase</keyword>
<reference evidence="3" key="1">
    <citation type="journal article" date="2019" name="Int. J. Syst. Evol. Microbiol.">
        <title>The Global Catalogue of Microorganisms (GCM) 10K type strain sequencing project: providing services to taxonomists for standard genome sequencing and annotation.</title>
        <authorList>
            <consortium name="The Broad Institute Genomics Platform"/>
            <consortium name="The Broad Institute Genome Sequencing Center for Infectious Disease"/>
            <person name="Wu L."/>
            <person name="Ma J."/>
        </authorList>
    </citation>
    <scope>NUCLEOTIDE SEQUENCE [LARGE SCALE GENOMIC DNA]</scope>
    <source>
        <strain evidence="3">CCM 8479</strain>
    </source>
</reference>
<dbReference type="InterPro" id="IPR029063">
    <property type="entry name" value="SAM-dependent_MTases_sf"/>
</dbReference>
<gene>
    <name evidence="2" type="ORF">ACFPN6_26885</name>
</gene>
<dbReference type="SUPFAM" id="SSF53335">
    <property type="entry name" value="S-adenosyl-L-methionine-dependent methyltransferases"/>
    <property type="match status" value="1"/>
</dbReference>
<dbReference type="RefSeq" id="WP_344642492.1">
    <property type="nucleotide sequence ID" value="NZ_BAAASS010000002.1"/>
</dbReference>
<sequence length="296" mass="31372">MEPHDVAARSAGDEENPDRLFNALWSPIGVATVNAARLRPGARVLNGWCGAGAFAIPAAEQVGPLGVIDAVDMAESLLERGRAKAALQGLSNVRFLRGDVLDWPAPRGGYDTVVCALGVHSFSDASAGTERLLRLMRPGGRMTVTVWARDALVPLTEVAQWALAPERPGAVDAPPPGDPLRPLGTPQALRHWLAARSLSFIDVQYVPLVVPCDPDLLWPLADIVFGGLLDGLPTAAVKRVRRRFSDRLLAEGCDVIDASALVGTGTVPRVALPRRPRGARPLTTVGRPAGPVPQFG</sequence>
<keyword evidence="3" id="KW-1185">Reference proteome</keyword>
<dbReference type="Gene3D" id="3.40.50.150">
    <property type="entry name" value="Vaccinia Virus protein VP39"/>
    <property type="match status" value="1"/>
</dbReference>
<name>A0ABW0DFC3_STRFI</name>
<dbReference type="EMBL" id="JBHSKL010000037">
    <property type="protein sequence ID" value="MFC5228132.1"/>
    <property type="molecule type" value="Genomic_DNA"/>
</dbReference>